<accession>A0ABV0KHT4</accession>
<comment type="function">
    <text evidence="12 15">Subunits I and II form the functional core of the enzyme complex. Electrons originating in cytochrome c are transferred via heme a and Cu(A) to the binuclear center formed by heme a3 and Cu(B).</text>
</comment>
<evidence type="ECO:0000256" key="1">
    <source>
        <dbReference type="ARBA" id="ARBA00004141"/>
    </source>
</evidence>
<comment type="catalytic activity">
    <reaction evidence="13 15">
        <text>4 Fe(II)-[cytochrome c] + O2 + 8 H(+)(in) = 4 Fe(III)-[cytochrome c] + 2 H2O + 4 H(+)(out)</text>
        <dbReference type="Rhea" id="RHEA:11436"/>
        <dbReference type="Rhea" id="RHEA-COMP:10350"/>
        <dbReference type="Rhea" id="RHEA-COMP:14399"/>
        <dbReference type="ChEBI" id="CHEBI:15377"/>
        <dbReference type="ChEBI" id="CHEBI:15378"/>
        <dbReference type="ChEBI" id="CHEBI:15379"/>
        <dbReference type="ChEBI" id="CHEBI:29033"/>
        <dbReference type="ChEBI" id="CHEBI:29034"/>
        <dbReference type="EC" id="7.1.1.9"/>
    </reaction>
</comment>
<sequence>MNIPSSITTMLAGILLTLVSLWVGQNHGLMPVEASEAAPLIDGLFDTMMTIGTGLFLLVMGVILVAVVKFRRQPGDETDGSPVHGNIPLEILWTSIPAVIVLGLAIYSFEVYTQIGGLNPMEHSVAHGQSTQQMATIPGAAIAATLPPDQAMASQMLMADAGSDGPTQAEAGAPGGITKKEDGSETSITPGVGSMPTKDDPLKPFVIQANGLQYAWIFTYPNSGVVAGELHVPVGREVLLEISASDVLHAFWVPEFRLKQDAVPGQPTELRFTPNRIGEYPVICAELCGPYHGAMRTKVVAESPADFATWIDEQKVASAQGLEQTIAVNPADKAPAEFLAPYADRMGIHSDLLQQLHSESGHAYSAS</sequence>
<gene>
    <name evidence="20" type="ORF">NDI38_10050</name>
</gene>
<evidence type="ECO:0000256" key="8">
    <source>
        <dbReference type="ARBA" id="ARBA00022982"/>
    </source>
</evidence>
<dbReference type="PROSITE" id="PS00078">
    <property type="entry name" value="COX2"/>
    <property type="match status" value="1"/>
</dbReference>
<comment type="caution">
    <text evidence="20">The sequence shown here is derived from an EMBL/GenBank/DDBJ whole genome shotgun (WGS) entry which is preliminary data.</text>
</comment>
<evidence type="ECO:0000256" key="14">
    <source>
        <dbReference type="RuleBase" id="RU000456"/>
    </source>
</evidence>
<evidence type="ECO:0000256" key="5">
    <source>
        <dbReference type="ARBA" id="ARBA00022692"/>
    </source>
</evidence>
<dbReference type="Proteomes" id="UP001476950">
    <property type="component" value="Unassembled WGS sequence"/>
</dbReference>
<evidence type="ECO:0000259" key="19">
    <source>
        <dbReference type="PROSITE" id="PS50999"/>
    </source>
</evidence>
<dbReference type="InterPro" id="IPR002429">
    <property type="entry name" value="CcO_II-like_C"/>
</dbReference>
<proteinExistence type="inferred from homology"/>
<keyword evidence="21" id="KW-1185">Reference proteome</keyword>
<feature type="transmembrane region" description="Helical" evidence="17">
    <location>
        <begin position="91"/>
        <end position="109"/>
    </location>
</feature>
<dbReference type="InterPro" id="IPR036257">
    <property type="entry name" value="Cyt_c_oxidase_su2_TM_sf"/>
</dbReference>
<evidence type="ECO:0000256" key="17">
    <source>
        <dbReference type="SAM" id="Phobius"/>
    </source>
</evidence>
<feature type="domain" description="Cytochrome oxidase subunit II transmembrane region profile" evidence="19">
    <location>
        <begin position="21"/>
        <end position="119"/>
    </location>
</feature>
<dbReference type="Gene3D" id="2.60.40.420">
    <property type="entry name" value="Cupredoxins - blue copper proteins"/>
    <property type="match status" value="1"/>
</dbReference>
<dbReference type="PANTHER" id="PTHR22888:SF9">
    <property type="entry name" value="CYTOCHROME C OXIDASE SUBUNIT 2"/>
    <property type="match status" value="1"/>
</dbReference>
<name>A0ABV0KHT4_9CYAN</name>
<evidence type="ECO:0000313" key="21">
    <source>
        <dbReference type="Proteomes" id="UP001476950"/>
    </source>
</evidence>
<dbReference type="SUPFAM" id="SSF81464">
    <property type="entry name" value="Cytochrome c oxidase subunit II-like, transmembrane region"/>
    <property type="match status" value="1"/>
</dbReference>
<dbReference type="InterPro" id="IPR008972">
    <property type="entry name" value="Cupredoxin"/>
</dbReference>
<reference evidence="20 21" key="1">
    <citation type="submission" date="2022-04" db="EMBL/GenBank/DDBJ databases">
        <title>Positive selection, recombination, and allopatry shape intraspecific diversity of widespread and dominant cyanobacteria.</title>
        <authorList>
            <person name="Wei J."/>
            <person name="Shu W."/>
            <person name="Hu C."/>
        </authorList>
    </citation>
    <scope>NUCLEOTIDE SEQUENCE [LARGE SCALE GENOMIC DNA]</scope>
    <source>
        <strain evidence="20 21">AS-A4</strain>
    </source>
</reference>
<comment type="cofactor">
    <cofactor evidence="15">
        <name>Cu cation</name>
        <dbReference type="ChEBI" id="CHEBI:23378"/>
    </cofactor>
    <text evidence="15">Binds a copper A center.</text>
</comment>
<dbReference type="RefSeq" id="WP_190448089.1">
    <property type="nucleotide sequence ID" value="NZ_JAMPLM010000007.1"/>
</dbReference>
<dbReference type="InterPro" id="IPR011759">
    <property type="entry name" value="Cyt_c_oxidase_su2_TM_dom"/>
</dbReference>
<keyword evidence="4 14" id="KW-0679">Respiratory chain</keyword>
<evidence type="ECO:0000256" key="11">
    <source>
        <dbReference type="ARBA" id="ARBA00023136"/>
    </source>
</evidence>
<evidence type="ECO:0000256" key="16">
    <source>
        <dbReference type="SAM" id="MobiDB-lite"/>
    </source>
</evidence>
<dbReference type="Pfam" id="PF00116">
    <property type="entry name" value="COX2"/>
    <property type="match status" value="1"/>
</dbReference>
<evidence type="ECO:0000256" key="2">
    <source>
        <dbReference type="ARBA" id="ARBA00007866"/>
    </source>
</evidence>
<feature type="region of interest" description="Disordered" evidence="16">
    <location>
        <begin position="161"/>
        <end position="195"/>
    </location>
</feature>
<dbReference type="Gene3D" id="1.10.287.90">
    <property type="match status" value="1"/>
</dbReference>
<keyword evidence="6 15" id="KW-0479">Metal-binding</keyword>
<organism evidence="20 21">
    <name type="scientific">Stenomitos frigidus AS-A4</name>
    <dbReference type="NCBI Taxonomy" id="2933935"/>
    <lineage>
        <taxon>Bacteria</taxon>
        <taxon>Bacillati</taxon>
        <taxon>Cyanobacteriota</taxon>
        <taxon>Cyanophyceae</taxon>
        <taxon>Leptolyngbyales</taxon>
        <taxon>Leptolyngbyaceae</taxon>
        <taxon>Stenomitos</taxon>
    </lineage>
</organism>
<dbReference type="CDD" id="cd13919">
    <property type="entry name" value="CuRO_HCO_II_like_5"/>
    <property type="match status" value="1"/>
</dbReference>
<feature type="transmembrane region" description="Helical" evidence="17">
    <location>
        <begin position="50"/>
        <end position="70"/>
    </location>
</feature>
<evidence type="ECO:0000256" key="13">
    <source>
        <dbReference type="ARBA" id="ARBA00047816"/>
    </source>
</evidence>
<dbReference type="EMBL" id="JAMPLM010000007">
    <property type="protein sequence ID" value="MEP1058779.1"/>
    <property type="molecule type" value="Genomic_DNA"/>
</dbReference>
<evidence type="ECO:0000256" key="7">
    <source>
        <dbReference type="ARBA" id="ARBA00022967"/>
    </source>
</evidence>
<dbReference type="EC" id="7.1.1.9" evidence="15"/>
<dbReference type="Pfam" id="PF02790">
    <property type="entry name" value="COX2_TM"/>
    <property type="match status" value="1"/>
</dbReference>
<evidence type="ECO:0000256" key="15">
    <source>
        <dbReference type="RuleBase" id="RU004024"/>
    </source>
</evidence>
<keyword evidence="10 15" id="KW-0186">Copper</keyword>
<comment type="similarity">
    <text evidence="2 14">Belongs to the cytochrome c oxidase subunit 2 family.</text>
</comment>
<dbReference type="PROSITE" id="PS50857">
    <property type="entry name" value="COX2_CUA"/>
    <property type="match status" value="1"/>
</dbReference>
<protein>
    <recommendedName>
        <fullName evidence="15">Cytochrome c oxidase subunit 2</fullName>
        <ecNumber evidence="15">7.1.1.9</ecNumber>
    </recommendedName>
</protein>
<evidence type="ECO:0000256" key="9">
    <source>
        <dbReference type="ARBA" id="ARBA00022989"/>
    </source>
</evidence>
<keyword evidence="9 17" id="KW-1133">Transmembrane helix</keyword>
<evidence type="ECO:0000313" key="20">
    <source>
        <dbReference type="EMBL" id="MEP1058779.1"/>
    </source>
</evidence>
<keyword evidence="8 14" id="KW-0249">Electron transport</keyword>
<dbReference type="PANTHER" id="PTHR22888">
    <property type="entry name" value="CYTOCHROME C OXIDASE, SUBUNIT II"/>
    <property type="match status" value="1"/>
</dbReference>
<evidence type="ECO:0000259" key="18">
    <source>
        <dbReference type="PROSITE" id="PS50857"/>
    </source>
</evidence>
<evidence type="ECO:0000256" key="12">
    <source>
        <dbReference type="ARBA" id="ARBA00024688"/>
    </source>
</evidence>
<evidence type="ECO:0000256" key="3">
    <source>
        <dbReference type="ARBA" id="ARBA00022448"/>
    </source>
</evidence>
<evidence type="ECO:0000256" key="4">
    <source>
        <dbReference type="ARBA" id="ARBA00022660"/>
    </source>
</evidence>
<dbReference type="SUPFAM" id="SSF49503">
    <property type="entry name" value="Cupredoxins"/>
    <property type="match status" value="1"/>
</dbReference>
<dbReference type="InterPro" id="IPR001505">
    <property type="entry name" value="Copper_CuA"/>
</dbReference>
<keyword evidence="11 17" id="KW-0472">Membrane</keyword>
<keyword evidence="7" id="KW-1278">Translocase</keyword>
<comment type="subcellular location">
    <subcellularLocation>
        <location evidence="14">Cell membrane</location>
        <topology evidence="14">Multi-pass membrane protein</topology>
    </subcellularLocation>
    <subcellularLocation>
        <location evidence="1">Membrane</location>
        <topology evidence="1">Multi-pass membrane protein</topology>
    </subcellularLocation>
</comment>
<dbReference type="PROSITE" id="PS50999">
    <property type="entry name" value="COX2_TM"/>
    <property type="match status" value="1"/>
</dbReference>
<evidence type="ECO:0000256" key="6">
    <source>
        <dbReference type="ARBA" id="ARBA00022723"/>
    </source>
</evidence>
<evidence type="ECO:0000256" key="10">
    <source>
        <dbReference type="ARBA" id="ARBA00023008"/>
    </source>
</evidence>
<keyword evidence="5 14" id="KW-0812">Transmembrane</keyword>
<feature type="domain" description="Cytochrome oxidase subunit II copper A binding" evidence="18">
    <location>
        <begin position="202"/>
        <end position="313"/>
    </location>
</feature>
<dbReference type="InterPro" id="IPR045187">
    <property type="entry name" value="CcO_II"/>
</dbReference>
<keyword evidence="3 14" id="KW-0813">Transport</keyword>